<comment type="similarity">
    <text evidence="1 5">Belongs to the CoaE family.</text>
</comment>
<dbReference type="Pfam" id="PF01121">
    <property type="entry name" value="CoaE"/>
    <property type="match status" value="1"/>
</dbReference>
<sequence length="198" mass="22403">MIIGLTGGIATGKSKVAGLLMKQGLPVVDADKVAREVVEPGEKAYSQIIDHFGTEVLEKDGSINRKELGRIIFSNQEKRELLNQIVHPAVRQRMIEKKEMLQKQGHNHIVFDIPLLVESKLQHMVDLVVLVYTDPASQIKRLMERDNQGAEDAESRIASQMPIDEKKQHADEVIDNSGSEDETKEQILQLSRKYQWII</sequence>
<dbReference type="SUPFAM" id="SSF52540">
    <property type="entry name" value="P-loop containing nucleoside triphosphate hydrolases"/>
    <property type="match status" value="1"/>
</dbReference>
<dbReference type="AlphaFoldDB" id="A0A419V6X8"/>
<comment type="pathway">
    <text evidence="5">Cofactor biosynthesis; coenzyme A biosynthesis; CoA from (R)-pantothenate: step 5/5.</text>
</comment>
<protein>
    <recommendedName>
        <fullName evidence="5 6">Dephospho-CoA kinase</fullName>
        <ecNumber evidence="5 6">2.7.1.24</ecNumber>
    </recommendedName>
    <alternativeName>
        <fullName evidence="5">Dephosphocoenzyme A kinase</fullName>
    </alternativeName>
</protein>
<dbReference type="InterPro" id="IPR001977">
    <property type="entry name" value="Depp_CoAkinase"/>
</dbReference>
<evidence type="ECO:0000256" key="2">
    <source>
        <dbReference type="ARBA" id="ARBA00022741"/>
    </source>
</evidence>
<comment type="subcellular location">
    <subcellularLocation>
        <location evidence="5">Cytoplasm</location>
    </subcellularLocation>
</comment>
<evidence type="ECO:0000256" key="6">
    <source>
        <dbReference type="NCBIfam" id="TIGR00152"/>
    </source>
</evidence>
<dbReference type="RefSeq" id="WP_120192593.1">
    <property type="nucleotide sequence ID" value="NZ_RAPK01000007.1"/>
</dbReference>
<keyword evidence="9" id="KW-1185">Reference proteome</keyword>
<proteinExistence type="inferred from homology"/>
<dbReference type="FunFam" id="3.40.50.300:FF:000485">
    <property type="entry name" value="Dephospho-CoA kinase CAB5"/>
    <property type="match status" value="1"/>
</dbReference>
<dbReference type="PANTHER" id="PTHR10695">
    <property type="entry name" value="DEPHOSPHO-COA KINASE-RELATED"/>
    <property type="match status" value="1"/>
</dbReference>
<dbReference type="EMBL" id="RAPK01000007">
    <property type="protein sequence ID" value="RKD75735.1"/>
    <property type="molecule type" value="Genomic_DNA"/>
</dbReference>
<keyword evidence="4 5" id="KW-0173">Coenzyme A biosynthesis</keyword>
<dbReference type="GO" id="GO:0004140">
    <property type="term" value="F:dephospho-CoA kinase activity"/>
    <property type="evidence" value="ECO:0007669"/>
    <property type="project" value="UniProtKB-UniRule"/>
</dbReference>
<dbReference type="Gene3D" id="3.40.50.300">
    <property type="entry name" value="P-loop containing nucleotide triphosphate hydrolases"/>
    <property type="match status" value="1"/>
</dbReference>
<keyword evidence="2 5" id="KW-0547">Nucleotide-binding</keyword>
<dbReference type="PANTHER" id="PTHR10695:SF46">
    <property type="entry name" value="BIFUNCTIONAL COENZYME A SYNTHASE-RELATED"/>
    <property type="match status" value="1"/>
</dbReference>
<evidence type="ECO:0000256" key="7">
    <source>
        <dbReference type="SAM" id="MobiDB-lite"/>
    </source>
</evidence>
<dbReference type="NCBIfam" id="TIGR00152">
    <property type="entry name" value="dephospho-CoA kinase"/>
    <property type="match status" value="1"/>
</dbReference>
<dbReference type="UniPathway" id="UPA00241">
    <property type="reaction ID" value="UER00356"/>
</dbReference>
<evidence type="ECO:0000256" key="3">
    <source>
        <dbReference type="ARBA" id="ARBA00022840"/>
    </source>
</evidence>
<feature type="compositionally biased region" description="Basic and acidic residues" evidence="7">
    <location>
        <begin position="163"/>
        <end position="172"/>
    </location>
</feature>
<dbReference type="PROSITE" id="PS51219">
    <property type="entry name" value="DPCK"/>
    <property type="match status" value="1"/>
</dbReference>
<evidence type="ECO:0000256" key="5">
    <source>
        <dbReference type="HAMAP-Rule" id="MF_00376"/>
    </source>
</evidence>
<name>A0A419V6X8_9BACL</name>
<evidence type="ECO:0000256" key="4">
    <source>
        <dbReference type="ARBA" id="ARBA00022993"/>
    </source>
</evidence>
<feature type="region of interest" description="Disordered" evidence="7">
    <location>
        <begin position="146"/>
        <end position="185"/>
    </location>
</feature>
<feature type="binding site" evidence="5">
    <location>
        <begin position="10"/>
        <end position="15"/>
    </location>
    <ligand>
        <name>ATP</name>
        <dbReference type="ChEBI" id="CHEBI:30616"/>
    </ligand>
</feature>
<keyword evidence="5 8" id="KW-0418">Kinase</keyword>
<keyword evidence="5" id="KW-0963">Cytoplasm</keyword>
<keyword evidence="3 5" id="KW-0067">ATP-binding</keyword>
<organism evidence="8 9">
    <name type="scientific">Sinobaca qinghaiensis</name>
    <dbReference type="NCBI Taxonomy" id="342944"/>
    <lineage>
        <taxon>Bacteria</taxon>
        <taxon>Bacillati</taxon>
        <taxon>Bacillota</taxon>
        <taxon>Bacilli</taxon>
        <taxon>Bacillales</taxon>
        <taxon>Sporolactobacillaceae</taxon>
        <taxon>Sinobaca</taxon>
    </lineage>
</organism>
<evidence type="ECO:0000313" key="9">
    <source>
        <dbReference type="Proteomes" id="UP000285120"/>
    </source>
</evidence>
<dbReference type="GO" id="GO:0005737">
    <property type="term" value="C:cytoplasm"/>
    <property type="evidence" value="ECO:0007669"/>
    <property type="project" value="UniProtKB-SubCell"/>
</dbReference>
<reference evidence="8 9" key="1">
    <citation type="submission" date="2018-09" db="EMBL/GenBank/DDBJ databases">
        <title>Genomic Encyclopedia of Archaeal and Bacterial Type Strains, Phase II (KMG-II): from individual species to whole genera.</title>
        <authorList>
            <person name="Goeker M."/>
        </authorList>
    </citation>
    <scope>NUCLEOTIDE SEQUENCE [LARGE SCALE GENOMIC DNA]</scope>
    <source>
        <strain evidence="8 9">DSM 17008</strain>
    </source>
</reference>
<comment type="function">
    <text evidence="5">Catalyzes the phosphorylation of the 3'-hydroxyl group of dephosphocoenzyme A to form coenzyme A.</text>
</comment>
<comment type="caution">
    <text evidence="8">The sequence shown here is derived from an EMBL/GenBank/DDBJ whole genome shotgun (WGS) entry which is preliminary data.</text>
</comment>
<accession>A0A419V6X8</accession>
<gene>
    <name evidence="5" type="primary">coaE</name>
    <name evidence="8" type="ORF">ATL39_1438</name>
</gene>
<dbReference type="CDD" id="cd02022">
    <property type="entry name" value="DPCK"/>
    <property type="match status" value="1"/>
</dbReference>
<dbReference type="OrthoDB" id="9812943at2"/>
<evidence type="ECO:0000256" key="1">
    <source>
        <dbReference type="ARBA" id="ARBA00009018"/>
    </source>
</evidence>
<dbReference type="EC" id="2.7.1.24" evidence="5 6"/>
<evidence type="ECO:0000313" key="8">
    <source>
        <dbReference type="EMBL" id="RKD75735.1"/>
    </source>
</evidence>
<dbReference type="HAMAP" id="MF_00376">
    <property type="entry name" value="Dephospho_CoA_kinase"/>
    <property type="match status" value="1"/>
</dbReference>
<dbReference type="InterPro" id="IPR027417">
    <property type="entry name" value="P-loop_NTPase"/>
</dbReference>
<keyword evidence="5" id="KW-0808">Transferase</keyword>
<dbReference type="Proteomes" id="UP000285120">
    <property type="component" value="Unassembled WGS sequence"/>
</dbReference>
<dbReference type="GO" id="GO:0015937">
    <property type="term" value="P:coenzyme A biosynthetic process"/>
    <property type="evidence" value="ECO:0007669"/>
    <property type="project" value="UniProtKB-UniRule"/>
</dbReference>
<dbReference type="GO" id="GO:0005524">
    <property type="term" value="F:ATP binding"/>
    <property type="evidence" value="ECO:0007669"/>
    <property type="project" value="UniProtKB-UniRule"/>
</dbReference>
<comment type="catalytic activity">
    <reaction evidence="5">
        <text>3'-dephospho-CoA + ATP = ADP + CoA + H(+)</text>
        <dbReference type="Rhea" id="RHEA:18245"/>
        <dbReference type="ChEBI" id="CHEBI:15378"/>
        <dbReference type="ChEBI" id="CHEBI:30616"/>
        <dbReference type="ChEBI" id="CHEBI:57287"/>
        <dbReference type="ChEBI" id="CHEBI:57328"/>
        <dbReference type="ChEBI" id="CHEBI:456216"/>
        <dbReference type="EC" id="2.7.1.24"/>
    </reaction>
</comment>